<sequence>MSTYSVKACTANLILVAPPISNTDAAQFTKDDEAAIATLRQSHFYMICGRPKASFGTIAALEDGSINVNISLASGLQSAGCLHIQHMDFIHEAPDEFQLRIKANSEVLRIFVGSTLVFVTTPDDLLMRRGRRQRFIEGFDNHHELFTFDLLYVGIAKKNQDSYSRLIERGHKARMDILAAEPQRSAGARVSDETYLLLFAIDPILVKTFGGDADFDDDDMDMSVDYHRIIADAEKAVINIFKPAYNVEQYKNYPHGVDGLFNQGFTGYTYAIAEGISLNTGYGTIKGSRDMEDLLLSNDADFISVAGEVVTLHISGKDFNIPIDVPSEDSGASE</sequence>
<gene>
    <name evidence="1" type="ORF">SNE35_06435</name>
</gene>
<keyword evidence="2" id="KW-1185">Reference proteome</keyword>
<organism evidence="1 2">
    <name type="scientific">Roseateles agri</name>
    <dbReference type="NCBI Taxonomy" id="3098619"/>
    <lineage>
        <taxon>Bacteria</taxon>
        <taxon>Pseudomonadati</taxon>
        <taxon>Pseudomonadota</taxon>
        <taxon>Betaproteobacteria</taxon>
        <taxon>Burkholderiales</taxon>
        <taxon>Sphaerotilaceae</taxon>
        <taxon>Roseateles</taxon>
    </lineage>
</organism>
<accession>A0ABU5DCX6</accession>
<dbReference type="Proteomes" id="UP001285263">
    <property type="component" value="Unassembled WGS sequence"/>
</dbReference>
<name>A0ABU5DCX6_9BURK</name>
<proteinExistence type="predicted"/>
<dbReference type="EMBL" id="JAXCLA010000002">
    <property type="protein sequence ID" value="MDY0744133.1"/>
    <property type="molecule type" value="Genomic_DNA"/>
</dbReference>
<evidence type="ECO:0000313" key="2">
    <source>
        <dbReference type="Proteomes" id="UP001285263"/>
    </source>
</evidence>
<dbReference type="RefSeq" id="WP_320422035.1">
    <property type="nucleotide sequence ID" value="NZ_JAXCLA010000002.1"/>
</dbReference>
<reference evidence="1 2" key="1">
    <citation type="submission" date="2023-11" db="EMBL/GenBank/DDBJ databases">
        <title>Paucibacter sp. nov., isolated from fresh soil in Korea.</title>
        <authorList>
            <person name="Le N.T.T."/>
        </authorList>
    </citation>
    <scope>NUCLEOTIDE SEQUENCE [LARGE SCALE GENOMIC DNA]</scope>
    <source>
        <strain evidence="1 2">R3-3</strain>
    </source>
</reference>
<protein>
    <submittedName>
        <fullName evidence="1">Uncharacterized protein</fullName>
    </submittedName>
</protein>
<evidence type="ECO:0000313" key="1">
    <source>
        <dbReference type="EMBL" id="MDY0744133.1"/>
    </source>
</evidence>
<comment type="caution">
    <text evidence="1">The sequence shown here is derived from an EMBL/GenBank/DDBJ whole genome shotgun (WGS) entry which is preliminary data.</text>
</comment>